<evidence type="ECO:0000256" key="1">
    <source>
        <dbReference type="ARBA" id="ARBA00022679"/>
    </source>
</evidence>
<dbReference type="SMART" id="SM00983">
    <property type="entry name" value="TPK_B1_binding"/>
    <property type="match status" value="1"/>
</dbReference>
<reference evidence="7 8" key="1">
    <citation type="journal article" date="2016" name="BMC Microbiol.">
        <title>Fucosyllactose and L-fucose utilization of infant Bifidobacterium longum and Bifidobacterium kashiwanohense.</title>
        <authorList>
            <person name="Bunesova V."/>
            <person name="Lacroix C."/>
            <person name="Schwab C."/>
        </authorList>
    </citation>
    <scope>NUCLEOTIDE SEQUENCE [LARGE SCALE GENOMIC DNA]</scope>
    <source>
        <strain evidence="7 8">BSM11-5</strain>
    </source>
</reference>
<keyword evidence="2" id="KW-0547">Nucleotide-binding</keyword>
<dbReference type="PANTHER" id="PTHR41299:SF1">
    <property type="entry name" value="THIAMINE PYROPHOSPHOKINASE"/>
    <property type="match status" value="1"/>
</dbReference>
<dbReference type="PANTHER" id="PTHR41299">
    <property type="entry name" value="THIAMINE PYROPHOSPHOKINASE"/>
    <property type="match status" value="1"/>
</dbReference>
<dbReference type="InterPro" id="IPR007373">
    <property type="entry name" value="Thiamin_PyroPKinase_B1-bd"/>
</dbReference>
<keyword evidence="4" id="KW-0067">ATP-binding</keyword>
<evidence type="ECO:0000259" key="6">
    <source>
        <dbReference type="SMART" id="SM00983"/>
    </source>
</evidence>
<sequence length="241" mass="25548">MTQVCVIFGAGEYYAGTPVVPTGAYVIAADGGLDHTRELGIVPDVVVGDFDSLEGRPPRTDVRTIALPALKDDPDMLSALKVGWSAGCREFHVYGGLGGRIDHTISGIQLMALLARHGASGYLYGDGLIVTAITDGRLSFPAHPVPEDGRMVSAFSHSDVSLGVNEPGLKYELKNGTLTNTVVQGVSNEFRDGVDAAISVKRGTLIVTFPIEVALPQVSRFHEFGGDIGELDTEVSKLLVR</sequence>
<name>A0A1S2VTP0_BIFLN</name>
<dbReference type="RefSeq" id="WP_071475202.1">
    <property type="nucleotide sequence ID" value="NZ_MOAE01000040.1"/>
</dbReference>
<dbReference type="EC" id="2.7.6.2" evidence="5"/>
<organism evidence="7 8">
    <name type="scientific">Bifidobacterium longum subsp. suis</name>
    <dbReference type="NCBI Taxonomy" id="1695"/>
    <lineage>
        <taxon>Bacteria</taxon>
        <taxon>Bacillati</taxon>
        <taxon>Actinomycetota</taxon>
        <taxon>Actinomycetes</taxon>
        <taxon>Bifidobacteriales</taxon>
        <taxon>Bifidobacteriaceae</taxon>
        <taxon>Bifidobacterium</taxon>
    </lineage>
</organism>
<accession>A0A1S2VTP0</accession>
<dbReference type="EMBL" id="MOAE01000040">
    <property type="protein sequence ID" value="OIN62077.1"/>
    <property type="molecule type" value="Genomic_DNA"/>
</dbReference>
<comment type="caution">
    <text evidence="7">The sequence shown here is derived from an EMBL/GenBank/DDBJ whole genome shotgun (WGS) entry which is preliminary data.</text>
</comment>
<evidence type="ECO:0000256" key="3">
    <source>
        <dbReference type="ARBA" id="ARBA00022777"/>
    </source>
</evidence>
<proteinExistence type="predicted"/>
<dbReference type="InterPro" id="IPR053149">
    <property type="entry name" value="TPK"/>
</dbReference>
<dbReference type="InterPro" id="IPR036759">
    <property type="entry name" value="TPK_catalytic_sf"/>
</dbReference>
<dbReference type="GO" id="GO:0005524">
    <property type="term" value="F:ATP binding"/>
    <property type="evidence" value="ECO:0007669"/>
    <property type="project" value="UniProtKB-KW"/>
</dbReference>
<dbReference type="InterPro" id="IPR006282">
    <property type="entry name" value="Thi_PPkinase"/>
</dbReference>
<keyword evidence="3 7" id="KW-0418">Kinase</keyword>
<dbReference type="Gene3D" id="3.40.50.10240">
    <property type="entry name" value="Thiamin pyrophosphokinase, catalytic domain"/>
    <property type="match status" value="1"/>
</dbReference>
<evidence type="ECO:0000256" key="5">
    <source>
        <dbReference type="NCBIfam" id="TIGR01378"/>
    </source>
</evidence>
<dbReference type="Proteomes" id="UP000181801">
    <property type="component" value="Unassembled WGS sequence"/>
</dbReference>
<dbReference type="GO" id="GO:0016301">
    <property type="term" value="F:kinase activity"/>
    <property type="evidence" value="ECO:0007669"/>
    <property type="project" value="UniProtKB-KW"/>
</dbReference>
<dbReference type="Pfam" id="PF04263">
    <property type="entry name" value="TPK_catalytic"/>
    <property type="match status" value="1"/>
</dbReference>
<dbReference type="GO" id="GO:0004788">
    <property type="term" value="F:thiamine diphosphokinase activity"/>
    <property type="evidence" value="ECO:0007669"/>
    <property type="project" value="UniProtKB-UniRule"/>
</dbReference>
<evidence type="ECO:0000256" key="2">
    <source>
        <dbReference type="ARBA" id="ARBA00022741"/>
    </source>
</evidence>
<evidence type="ECO:0000256" key="4">
    <source>
        <dbReference type="ARBA" id="ARBA00022840"/>
    </source>
</evidence>
<dbReference type="AlphaFoldDB" id="A0A1S2VTP0"/>
<keyword evidence="1" id="KW-0808">Transferase</keyword>
<dbReference type="NCBIfam" id="TIGR01378">
    <property type="entry name" value="thi_PPkinase"/>
    <property type="match status" value="1"/>
</dbReference>
<dbReference type="GO" id="GO:0009229">
    <property type="term" value="P:thiamine diphosphate biosynthetic process"/>
    <property type="evidence" value="ECO:0007669"/>
    <property type="project" value="InterPro"/>
</dbReference>
<protein>
    <recommendedName>
        <fullName evidence="5">Thiamine diphosphokinase</fullName>
        <ecNumber evidence="5">2.7.6.2</ecNumber>
    </recommendedName>
</protein>
<feature type="domain" description="Thiamin pyrophosphokinase thiamin-binding" evidence="6">
    <location>
        <begin position="136"/>
        <end position="206"/>
    </location>
</feature>
<dbReference type="GO" id="GO:0030975">
    <property type="term" value="F:thiamine binding"/>
    <property type="evidence" value="ECO:0007669"/>
    <property type="project" value="InterPro"/>
</dbReference>
<dbReference type="SUPFAM" id="SSF63999">
    <property type="entry name" value="Thiamin pyrophosphokinase, catalytic domain"/>
    <property type="match status" value="1"/>
</dbReference>
<dbReference type="InterPro" id="IPR007371">
    <property type="entry name" value="TPK_catalytic"/>
</dbReference>
<evidence type="ECO:0000313" key="7">
    <source>
        <dbReference type="EMBL" id="OIN62077.1"/>
    </source>
</evidence>
<dbReference type="CDD" id="cd07995">
    <property type="entry name" value="TPK"/>
    <property type="match status" value="1"/>
</dbReference>
<gene>
    <name evidence="7" type="ORF">BFS26_09385</name>
</gene>
<dbReference type="GO" id="GO:0006772">
    <property type="term" value="P:thiamine metabolic process"/>
    <property type="evidence" value="ECO:0007669"/>
    <property type="project" value="UniProtKB-UniRule"/>
</dbReference>
<evidence type="ECO:0000313" key="8">
    <source>
        <dbReference type="Proteomes" id="UP000181801"/>
    </source>
</evidence>